<dbReference type="RefSeq" id="WP_046231236.1">
    <property type="nucleotide sequence ID" value="NZ_FONN01000015.1"/>
</dbReference>
<evidence type="ECO:0000256" key="1">
    <source>
        <dbReference type="SAM" id="SignalP"/>
    </source>
</evidence>
<dbReference type="OrthoDB" id="9996687at2"/>
<feature type="chain" id="PRO_5010191122" evidence="1">
    <location>
        <begin position="17"/>
        <end position="164"/>
    </location>
</feature>
<protein>
    <submittedName>
        <fullName evidence="2">Uncharacterized protein</fullName>
    </submittedName>
</protein>
<gene>
    <name evidence="2" type="ORF">SAMN04487969_11530</name>
</gene>
<keyword evidence="1" id="KW-0732">Signal</keyword>
<keyword evidence="3" id="KW-1185">Reference proteome</keyword>
<organism evidence="2 3">
    <name type="scientific">Paenibacillus algorifonticola</name>
    <dbReference type="NCBI Taxonomy" id="684063"/>
    <lineage>
        <taxon>Bacteria</taxon>
        <taxon>Bacillati</taxon>
        <taxon>Bacillota</taxon>
        <taxon>Bacilli</taxon>
        <taxon>Bacillales</taxon>
        <taxon>Paenibacillaceae</taxon>
        <taxon>Paenibacillus</taxon>
    </lineage>
</organism>
<evidence type="ECO:0000313" key="2">
    <source>
        <dbReference type="EMBL" id="SFF13914.1"/>
    </source>
</evidence>
<proteinExistence type="predicted"/>
<name>A0A1I2G880_9BACL</name>
<reference evidence="3" key="1">
    <citation type="submission" date="2016-10" db="EMBL/GenBank/DDBJ databases">
        <authorList>
            <person name="Varghese N."/>
            <person name="Submissions S."/>
        </authorList>
    </citation>
    <scope>NUCLEOTIDE SEQUENCE [LARGE SCALE GENOMIC DNA]</scope>
    <source>
        <strain evidence="3">CGMCC 1.10223</strain>
    </source>
</reference>
<dbReference type="EMBL" id="FONN01000015">
    <property type="protein sequence ID" value="SFF13914.1"/>
    <property type="molecule type" value="Genomic_DNA"/>
</dbReference>
<feature type="signal peptide" evidence="1">
    <location>
        <begin position="1"/>
        <end position="16"/>
    </location>
</feature>
<sequence>MFFFIALVLMPSATFADSNKNSEDQDHWVSEVVRIPITLNPVAKDGQFITAAAAQSISGYADFWIEKEGRFVFSNWVVTMDSPGTYITSVNLSVYYSGNAFNNGDHWEAFVYPLGGPRVSAANQGLNIYSQPGTYSATLSGSVWTTKGQAFVISPNKTIHFSLL</sequence>
<accession>A0A1I2G880</accession>
<evidence type="ECO:0000313" key="3">
    <source>
        <dbReference type="Proteomes" id="UP000183410"/>
    </source>
</evidence>
<dbReference type="Proteomes" id="UP000183410">
    <property type="component" value="Unassembled WGS sequence"/>
</dbReference>
<dbReference type="AlphaFoldDB" id="A0A1I2G880"/>